<dbReference type="PRINTS" id="PR00164">
    <property type="entry name" value="ABC2TRNSPORT"/>
</dbReference>
<keyword evidence="10 11" id="KW-0472">Membrane</keyword>
<sequence length="278" mass="30447">MNPHARQGRSPAALVHAVWKHRALVRTLAVREIRGRYQGSMGGMLWSVAVPLLMLAIYTFVFSVVFKARWDQGASAADDRTAHAFMLFAGLIVHGLFAEVISRAPQLIPSNPNFVKKVVFPLETLPIVCVLAAVFQAVVSLVILLAAQLIFTGRLQPSAVYVIPVLLPFVVLTTGAAWILCSIGVFVRDLAQLTGIIAMLAMFMSPVFFPLSALPANLQPWMMANPLTFVIEQTRTVLLLGGQPHWPALALYSLLACLVAWLGFACFQLARRKFADVL</sequence>
<comment type="similarity">
    <text evidence="2 11">Belongs to the ABC-2 integral membrane protein family.</text>
</comment>
<gene>
    <name evidence="13" type="ORF">EZ313_00285</name>
</gene>
<accession>A0A4Z0C0U7</accession>
<evidence type="ECO:0000256" key="1">
    <source>
        <dbReference type="ARBA" id="ARBA00004651"/>
    </source>
</evidence>
<evidence type="ECO:0000256" key="5">
    <source>
        <dbReference type="ARBA" id="ARBA00022597"/>
    </source>
</evidence>
<feature type="transmembrane region" description="Helical" evidence="11">
    <location>
        <begin position="159"/>
        <end position="181"/>
    </location>
</feature>
<evidence type="ECO:0000256" key="3">
    <source>
        <dbReference type="ARBA" id="ARBA00022448"/>
    </source>
</evidence>
<dbReference type="GO" id="GO:0140359">
    <property type="term" value="F:ABC-type transporter activity"/>
    <property type="evidence" value="ECO:0007669"/>
    <property type="project" value="InterPro"/>
</dbReference>
<keyword evidence="9" id="KW-0625">Polysaccharide transport</keyword>
<dbReference type="GO" id="GO:0015920">
    <property type="term" value="P:lipopolysaccharide transport"/>
    <property type="evidence" value="ECO:0007669"/>
    <property type="project" value="TreeGrafter"/>
</dbReference>
<feature type="transmembrane region" description="Helical" evidence="11">
    <location>
        <begin position="85"/>
        <end position="104"/>
    </location>
</feature>
<protein>
    <recommendedName>
        <fullName evidence="11">Transport permease protein</fullName>
    </recommendedName>
</protein>
<evidence type="ECO:0000256" key="4">
    <source>
        <dbReference type="ARBA" id="ARBA00022475"/>
    </source>
</evidence>
<dbReference type="Proteomes" id="UP000298180">
    <property type="component" value="Unassembled WGS sequence"/>
</dbReference>
<evidence type="ECO:0000259" key="12">
    <source>
        <dbReference type="PROSITE" id="PS51012"/>
    </source>
</evidence>
<evidence type="ECO:0000256" key="2">
    <source>
        <dbReference type="ARBA" id="ARBA00007783"/>
    </source>
</evidence>
<evidence type="ECO:0000256" key="8">
    <source>
        <dbReference type="ARBA" id="ARBA00022989"/>
    </source>
</evidence>
<evidence type="ECO:0000313" key="14">
    <source>
        <dbReference type="Proteomes" id="UP000298180"/>
    </source>
</evidence>
<dbReference type="PANTHER" id="PTHR30413:SF10">
    <property type="entry name" value="CAPSULE POLYSACCHARIDE EXPORT INNER-MEMBRANE PROTEIN CTRC"/>
    <property type="match status" value="1"/>
</dbReference>
<dbReference type="PIRSF" id="PIRSF006648">
    <property type="entry name" value="DrrB"/>
    <property type="match status" value="1"/>
</dbReference>
<keyword evidence="5" id="KW-0762">Sugar transport</keyword>
<dbReference type="OrthoDB" id="9786910at2"/>
<feature type="transmembrane region" description="Helical" evidence="11">
    <location>
        <begin position="249"/>
        <end position="270"/>
    </location>
</feature>
<proteinExistence type="inferred from homology"/>
<evidence type="ECO:0000313" key="13">
    <source>
        <dbReference type="EMBL" id="TFZ05156.1"/>
    </source>
</evidence>
<dbReference type="GO" id="GO:0015774">
    <property type="term" value="P:polysaccharide transport"/>
    <property type="evidence" value="ECO:0007669"/>
    <property type="project" value="UniProtKB-KW"/>
</dbReference>
<feature type="transmembrane region" description="Helical" evidence="11">
    <location>
        <begin position="44"/>
        <end position="65"/>
    </location>
</feature>
<dbReference type="PANTHER" id="PTHR30413">
    <property type="entry name" value="INNER MEMBRANE TRANSPORT PERMEASE"/>
    <property type="match status" value="1"/>
</dbReference>
<name>A0A4Z0C0U7_9BURK</name>
<dbReference type="PROSITE" id="PS51012">
    <property type="entry name" value="ABC_TM2"/>
    <property type="match status" value="1"/>
</dbReference>
<keyword evidence="6 11" id="KW-0812">Transmembrane</keyword>
<feature type="domain" description="ABC transmembrane type-2" evidence="12">
    <location>
        <begin position="42"/>
        <end position="270"/>
    </location>
</feature>
<keyword evidence="3 11" id="KW-0813">Transport</keyword>
<keyword evidence="4 11" id="KW-1003">Cell membrane</keyword>
<dbReference type="GO" id="GO:0043190">
    <property type="term" value="C:ATP-binding cassette (ABC) transporter complex"/>
    <property type="evidence" value="ECO:0007669"/>
    <property type="project" value="InterPro"/>
</dbReference>
<dbReference type="EMBL" id="SMLM01000001">
    <property type="protein sequence ID" value="TFZ05156.1"/>
    <property type="molecule type" value="Genomic_DNA"/>
</dbReference>
<dbReference type="InterPro" id="IPR013525">
    <property type="entry name" value="ABC2_TM"/>
</dbReference>
<dbReference type="Pfam" id="PF01061">
    <property type="entry name" value="ABC2_membrane"/>
    <property type="match status" value="1"/>
</dbReference>
<dbReference type="InterPro" id="IPR047817">
    <property type="entry name" value="ABC2_TM_bact-type"/>
</dbReference>
<feature type="transmembrane region" description="Helical" evidence="11">
    <location>
        <begin position="193"/>
        <end position="213"/>
    </location>
</feature>
<keyword evidence="14" id="KW-1185">Reference proteome</keyword>
<dbReference type="AlphaFoldDB" id="A0A4Z0C0U7"/>
<organism evidence="13 14">
    <name type="scientific">Ramlibacter henchirensis</name>
    <dbReference type="NCBI Taxonomy" id="204072"/>
    <lineage>
        <taxon>Bacteria</taxon>
        <taxon>Pseudomonadati</taxon>
        <taxon>Pseudomonadota</taxon>
        <taxon>Betaproteobacteria</taxon>
        <taxon>Burkholderiales</taxon>
        <taxon>Comamonadaceae</taxon>
        <taxon>Ramlibacter</taxon>
    </lineage>
</organism>
<evidence type="ECO:0000256" key="9">
    <source>
        <dbReference type="ARBA" id="ARBA00023047"/>
    </source>
</evidence>
<comment type="caution">
    <text evidence="13">The sequence shown here is derived from an EMBL/GenBank/DDBJ whole genome shotgun (WGS) entry which is preliminary data.</text>
</comment>
<evidence type="ECO:0000256" key="7">
    <source>
        <dbReference type="ARBA" id="ARBA00022903"/>
    </source>
</evidence>
<evidence type="ECO:0000256" key="10">
    <source>
        <dbReference type="ARBA" id="ARBA00023136"/>
    </source>
</evidence>
<feature type="transmembrane region" description="Helical" evidence="11">
    <location>
        <begin position="125"/>
        <end position="147"/>
    </location>
</feature>
<evidence type="ECO:0000256" key="11">
    <source>
        <dbReference type="RuleBase" id="RU361157"/>
    </source>
</evidence>
<comment type="subcellular location">
    <subcellularLocation>
        <location evidence="11">Cell inner membrane</location>
        <topology evidence="11">Multi-pass membrane protein</topology>
    </subcellularLocation>
    <subcellularLocation>
        <location evidence="1">Cell membrane</location>
        <topology evidence="1">Multi-pass membrane protein</topology>
    </subcellularLocation>
</comment>
<reference evidence="13 14" key="1">
    <citation type="submission" date="2019-03" db="EMBL/GenBank/DDBJ databases">
        <title>Ramlibacter henchirensis DSM 14656, whole genome shotgun sequence.</title>
        <authorList>
            <person name="Zhang X."/>
            <person name="Feng G."/>
            <person name="Zhu H."/>
        </authorList>
    </citation>
    <scope>NUCLEOTIDE SEQUENCE [LARGE SCALE GENOMIC DNA]</scope>
    <source>
        <strain evidence="13 14">DSM 14656</strain>
    </source>
</reference>
<keyword evidence="7" id="KW-0972">Capsule biogenesis/degradation</keyword>
<evidence type="ECO:0000256" key="6">
    <source>
        <dbReference type="ARBA" id="ARBA00022692"/>
    </source>
</evidence>
<dbReference type="InterPro" id="IPR000412">
    <property type="entry name" value="ABC_2_transport"/>
</dbReference>
<dbReference type="RefSeq" id="WP_135261237.1">
    <property type="nucleotide sequence ID" value="NZ_SMLM01000001.1"/>
</dbReference>
<keyword evidence="8 11" id="KW-1133">Transmembrane helix</keyword>